<dbReference type="GO" id="GO:0015232">
    <property type="term" value="F:heme transmembrane transporter activity"/>
    <property type="evidence" value="ECO:0007669"/>
    <property type="project" value="InterPro"/>
</dbReference>
<feature type="transmembrane region" description="Helical" evidence="3">
    <location>
        <begin position="36"/>
        <end position="60"/>
    </location>
</feature>
<evidence type="ECO:0000256" key="2">
    <source>
        <dbReference type="ARBA" id="ARBA00022748"/>
    </source>
</evidence>
<dbReference type="Pfam" id="PF16327">
    <property type="entry name" value="CcmF_C"/>
    <property type="match status" value="1"/>
</dbReference>
<evidence type="ECO:0000256" key="1">
    <source>
        <dbReference type="ARBA" id="ARBA00009186"/>
    </source>
</evidence>
<dbReference type="PANTHER" id="PTHR43653">
    <property type="entry name" value="CYTOCHROME C ASSEMBLY PROTEIN-RELATED"/>
    <property type="match status" value="1"/>
</dbReference>
<feature type="transmembrane region" description="Helical" evidence="3">
    <location>
        <begin position="170"/>
        <end position="191"/>
    </location>
</feature>
<dbReference type="PRINTS" id="PR01410">
    <property type="entry name" value="CCBIOGENESIS"/>
</dbReference>
<feature type="domain" description="Cytochrome c assembly protein" evidence="4">
    <location>
        <begin position="86"/>
        <end position="290"/>
    </location>
</feature>
<reference evidence="6" key="1">
    <citation type="journal article" date="2014" name="Int. J. Syst. Evol. Microbiol.">
        <title>Complete genome sequence of Corynebacterium casei LMG S-19264T (=DSM 44701T), isolated from a smear-ripened cheese.</title>
        <authorList>
            <consortium name="US DOE Joint Genome Institute (JGI-PGF)"/>
            <person name="Walter F."/>
            <person name="Albersmeier A."/>
            <person name="Kalinowski J."/>
            <person name="Ruckert C."/>
        </authorList>
    </citation>
    <scope>NUCLEOTIDE SEQUENCE</scope>
    <source>
        <strain evidence="6">CGMCC 1.15794</strain>
    </source>
</reference>
<proteinExistence type="inferred from homology"/>
<keyword evidence="3" id="KW-0812">Transmembrane</keyword>
<dbReference type="GO" id="GO:0017004">
    <property type="term" value="P:cytochrome complex assembly"/>
    <property type="evidence" value="ECO:0007669"/>
    <property type="project" value="UniProtKB-KW"/>
</dbReference>
<feature type="transmembrane region" description="Helical" evidence="3">
    <location>
        <begin position="203"/>
        <end position="224"/>
    </location>
</feature>
<protein>
    <submittedName>
        <fullName evidence="6">Cytochrome c biogenesis protein CcmF</fullName>
    </submittedName>
</protein>
<gene>
    <name evidence="6" type="ORF">GCM10010921_25150</name>
</gene>
<evidence type="ECO:0000313" key="6">
    <source>
        <dbReference type="EMBL" id="GGH48002.1"/>
    </source>
</evidence>
<feature type="transmembrane region" description="Helical" evidence="3">
    <location>
        <begin position="419"/>
        <end position="435"/>
    </location>
</feature>
<feature type="transmembrane region" description="Helical" evidence="3">
    <location>
        <begin position="269"/>
        <end position="287"/>
    </location>
</feature>
<dbReference type="PANTHER" id="PTHR43653:SF1">
    <property type="entry name" value="CYTOCHROME C-TYPE BIOGENESIS PROTEIN CCMF"/>
    <property type="match status" value="1"/>
</dbReference>
<feature type="transmembrane region" description="Helical" evidence="3">
    <location>
        <begin position="299"/>
        <end position="322"/>
    </location>
</feature>
<comment type="similarity">
    <text evidence="1">Belongs to the CcmF/CycK/Ccl1/NrfE/CcsA family.</text>
</comment>
<feature type="domain" description="Cytochrome c-type biogenesis protein CcmF C-terminal" evidence="5">
    <location>
        <begin position="336"/>
        <end position="614"/>
    </location>
</feature>
<dbReference type="InterPro" id="IPR002541">
    <property type="entry name" value="Cyt_c_assembly"/>
</dbReference>
<dbReference type="GO" id="GO:0016020">
    <property type="term" value="C:membrane"/>
    <property type="evidence" value="ECO:0007669"/>
    <property type="project" value="InterPro"/>
</dbReference>
<keyword evidence="7" id="KW-1185">Reference proteome</keyword>
<dbReference type="InterPro" id="IPR003567">
    <property type="entry name" value="Cyt_c_biogenesis"/>
</dbReference>
<organism evidence="6 7">
    <name type="scientific">Microbacterium album</name>
    <dbReference type="NCBI Taxonomy" id="2053191"/>
    <lineage>
        <taxon>Bacteria</taxon>
        <taxon>Bacillati</taxon>
        <taxon>Actinomycetota</taxon>
        <taxon>Actinomycetes</taxon>
        <taxon>Micrococcales</taxon>
        <taxon>Microbacteriaceae</taxon>
        <taxon>Microbacterium</taxon>
    </lineage>
</organism>
<name>A0A917MN28_9MICO</name>
<feature type="transmembrane region" description="Helical" evidence="3">
    <location>
        <begin position="472"/>
        <end position="496"/>
    </location>
</feature>
<dbReference type="Pfam" id="PF01578">
    <property type="entry name" value="Cytochrom_C_asm"/>
    <property type="match status" value="1"/>
</dbReference>
<feature type="transmembrane region" description="Helical" evidence="3">
    <location>
        <begin position="351"/>
        <end position="375"/>
    </location>
</feature>
<evidence type="ECO:0000313" key="7">
    <source>
        <dbReference type="Proteomes" id="UP000657592"/>
    </source>
</evidence>
<feature type="transmembrane region" description="Helical" evidence="3">
    <location>
        <begin position="387"/>
        <end position="407"/>
    </location>
</feature>
<keyword evidence="3" id="KW-0472">Membrane</keyword>
<feature type="transmembrane region" description="Helical" evidence="3">
    <location>
        <begin position="122"/>
        <end position="150"/>
    </location>
</feature>
<keyword evidence="3" id="KW-1133">Transmembrane helix</keyword>
<feature type="transmembrane region" description="Helical" evidence="3">
    <location>
        <begin position="595"/>
        <end position="615"/>
    </location>
</feature>
<dbReference type="AlphaFoldDB" id="A0A917MN28"/>
<dbReference type="RefSeq" id="WP_188756652.1">
    <property type="nucleotide sequence ID" value="NZ_BMJY01000013.1"/>
</dbReference>
<dbReference type="InterPro" id="IPR032523">
    <property type="entry name" value="CcmF_C"/>
</dbReference>
<evidence type="ECO:0000256" key="3">
    <source>
        <dbReference type="SAM" id="Phobius"/>
    </source>
</evidence>
<reference evidence="6" key="2">
    <citation type="submission" date="2020-09" db="EMBL/GenBank/DDBJ databases">
        <authorList>
            <person name="Sun Q."/>
            <person name="Zhou Y."/>
        </authorList>
    </citation>
    <scope>NUCLEOTIDE SEQUENCE</scope>
    <source>
        <strain evidence="6">CGMCC 1.15794</strain>
    </source>
</reference>
<sequence>MTALGTALLAVLIGAAVTAAALWSGSTRRQGLRRPAAIASGAAVAASAAACAVMLVALLAEPGVFAYSQRAIEPGMPTYYRVTSLWAGLEGSLLLWLFFTAAVATVFALARPRIGRPAHAVASATLSAVTAAFGVVALVAAPFAAATAELGQRPSPLLQDHPAMGLHPPLLYAGFTALAVPYALSLAAMLARSWDVRWARAMRAWTAVAWMALTAGIGLGAWWSYAVLGWGGYWAWDPVENASLMPWLLATALLHAVGPRARGAGWQRAAVGLGIAAYVFVLLATYLTRSGVVASIHAFSVSAIGPLLLAVLCAAALVPVIVAPLPHRLPPRAAPVHLLSRQGALRVQRMGLVAITAIVLVGSVLPALLAALSGARVTLGPPWYERILAPFALVLLVVMAVAPWMRWRRDAPAALIGRLRAPAVAAALATAGAALLSRDVGAAFCWGIGAFLLVTTAVRFRSGELRSRAAQGAAVAHLGVAVAAIAVTSGAGAVVAERTVAVGESVSAGDVSAVLVDVQRTGEERRVIESARVVVADGDRLLGEMVPELRWYGEHGVVLAGPAVRSEPLRDVYVTLLAVDPAQGGATVRLAVMPFVTWLWVSVVLLIAGMAIAVVPQRRERENRHAAARDAAVTR</sequence>
<keyword evidence="2" id="KW-0201">Cytochrome c-type biogenesis</keyword>
<accession>A0A917MN28</accession>
<feature type="transmembrane region" description="Helical" evidence="3">
    <location>
        <begin position="244"/>
        <end position="262"/>
    </location>
</feature>
<evidence type="ECO:0000259" key="4">
    <source>
        <dbReference type="Pfam" id="PF01578"/>
    </source>
</evidence>
<feature type="transmembrane region" description="Helical" evidence="3">
    <location>
        <begin position="441"/>
        <end position="460"/>
    </location>
</feature>
<feature type="transmembrane region" description="Helical" evidence="3">
    <location>
        <begin position="6"/>
        <end position="24"/>
    </location>
</feature>
<evidence type="ECO:0000259" key="5">
    <source>
        <dbReference type="Pfam" id="PF16327"/>
    </source>
</evidence>
<dbReference type="Proteomes" id="UP000657592">
    <property type="component" value="Unassembled WGS sequence"/>
</dbReference>
<comment type="caution">
    <text evidence="6">The sequence shown here is derived from an EMBL/GenBank/DDBJ whole genome shotgun (WGS) entry which is preliminary data.</text>
</comment>
<dbReference type="EMBL" id="BMJY01000013">
    <property type="protein sequence ID" value="GGH48002.1"/>
    <property type="molecule type" value="Genomic_DNA"/>
</dbReference>
<feature type="transmembrane region" description="Helical" evidence="3">
    <location>
        <begin position="93"/>
        <end position="110"/>
    </location>
</feature>
<dbReference type="GO" id="GO:0020037">
    <property type="term" value="F:heme binding"/>
    <property type="evidence" value="ECO:0007669"/>
    <property type="project" value="InterPro"/>
</dbReference>